<evidence type="ECO:0000313" key="3">
    <source>
        <dbReference type="Proteomes" id="UP000053766"/>
    </source>
</evidence>
<keyword evidence="1" id="KW-1133">Transmembrane helix</keyword>
<name>A0A0D8XWC6_DICVI</name>
<dbReference type="GO" id="GO:0016020">
    <property type="term" value="C:membrane"/>
    <property type="evidence" value="ECO:0007669"/>
    <property type="project" value="InterPro"/>
</dbReference>
<dbReference type="GO" id="GO:0006811">
    <property type="term" value="P:monoatomic ion transport"/>
    <property type="evidence" value="ECO:0007669"/>
    <property type="project" value="InterPro"/>
</dbReference>
<keyword evidence="1" id="KW-0812">Transmembrane</keyword>
<evidence type="ECO:0000313" key="2">
    <source>
        <dbReference type="EMBL" id="KJH48943.1"/>
    </source>
</evidence>
<dbReference type="OrthoDB" id="5975154at2759"/>
<dbReference type="Gene3D" id="1.20.58.390">
    <property type="entry name" value="Neurotransmitter-gated ion-channel transmembrane domain"/>
    <property type="match status" value="1"/>
</dbReference>
<organism evidence="2 3">
    <name type="scientific">Dictyocaulus viviparus</name>
    <name type="common">Bovine lungworm</name>
    <dbReference type="NCBI Taxonomy" id="29172"/>
    <lineage>
        <taxon>Eukaryota</taxon>
        <taxon>Metazoa</taxon>
        <taxon>Ecdysozoa</taxon>
        <taxon>Nematoda</taxon>
        <taxon>Chromadorea</taxon>
        <taxon>Rhabditida</taxon>
        <taxon>Rhabditina</taxon>
        <taxon>Rhabditomorpha</taxon>
        <taxon>Strongyloidea</taxon>
        <taxon>Metastrongylidae</taxon>
        <taxon>Dictyocaulus</taxon>
    </lineage>
</organism>
<reference evidence="2 3" key="1">
    <citation type="submission" date="2013-11" db="EMBL/GenBank/DDBJ databases">
        <title>Draft genome of the bovine lungworm Dictyocaulus viviparus.</title>
        <authorList>
            <person name="Mitreva M."/>
        </authorList>
    </citation>
    <scope>NUCLEOTIDE SEQUENCE [LARGE SCALE GENOMIC DNA]</scope>
    <source>
        <strain evidence="2 3">HannoverDv2000</strain>
    </source>
</reference>
<dbReference type="EMBL" id="KN716250">
    <property type="protein sequence ID" value="KJH48943.1"/>
    <property type="molecule type" value="Genomic_DNA"/>
</dbReference>
<dbReference type="InterPro" id="IPR038050">
    <property type="entry name" value="Neuro_actylchol_rec"/>
</dbReference>
<evidence type="ECO:0000256" key="1">
    <source>
        <dbReference type="SAM" id="Phobius"/>
    </source>
</evidence>
<protein>
    <recommendedName>
        <fullName evidence="4">Neurotransmitter-gated ion-channel transmembrane domain-containing protein</fullName>
    </recommendedName>
</protein>
<sequence>MSNKSMIEVNQTPVHSAETPPLDSFEAEFLRVINLVHATIERNEMRVAEHDRRDATQLEWQQVAIVLDRFLLIVFICGTALSSFIILYQRQLGIFE</sequence>
<dbReference type="SUPFAM" id="SSF90112">
    <property type="entry name" value="Neurotransmitter-gated ion-channel transmembrane pore"/>
    <property type="match status" value="1"/>
</dbReference>
<proteinExistence type="predicted"/>
<gene>
    <name evidence="2" type="ORF">DICVIV_04913</name>
</gene>
<dbReference type="Proteomes" id="UP000053766">
    <property type="component" value="Unassembled WGS sequence"/>
</dbReference>
<accession>A0A0D8XWC6</accession>
<keyword evidence="1" id="KW-0472">Membrane</keyword>
<keyword evidence="3" id="KW-1185">Reference proteome</keyword>
<reference evidence="3" key="2">
    <citation type="journal article" date="2016" name="Sci. Rep.">
        <title>Dictyocaulus viviparus genome, variome and transcriptome elucidate lungworm biology and support future intervention.</title>
        <authorList>
            <person name="McNulty S.N."/>
            <person name="Strube C."/>
            <person name="Rosa B.A."/>
            <person name="Martin J.C."/>
            <person name="Tyagi R."/>
            <person name="Choi Y.J."/>
            <person name="Wang Q."/>
            <person name="Hallsworth Pepin K."/>
            <person name="Zhang X."/>
            <person name="Ozersky P."/>
            <person name="Wilson R.K."/>
            <person name="Sternberg P.W."/>
            <person name="Gasser R.B."/>
            <person name="Mitreva M."/>
        </authorList>
    </citation>
    <scope>NUCLEOTIDE SEQUENCE [LARGE SCALE GENOMIC DNA]</scope>
    <source>
        <strain evidence="3">HannoverDv2000</strain>
    </source>
</reference>
<dbReference type="AlphaFoldDB" id="A0A0D8XWC6"/>
<dbReference type="STRING" id="29172.A0A0D8XWC6"/>
<feature type="transmembrane region" description="Helical" evidence="1">
    <location>
        <begin position="70"/>
        <end position="88"/>
    </location>
</feature>
<evidence type="ECO:0008006" key="4">
    <source>
        <dbReference type="Google" id="ProtNLM"/>
    </source>
</evidence>
<dbReference type="InterPro" id="IPR036719">
    <property type="entry name" value="Neuro-gated_channel_TM_sf"/>
</dbReference>